<proteinExistence type="predicted"/>
<reference evidence="3 4" key="1">
    <citation type="journal article" date="2024" name="Nat. Commun.">
        <title>Phylogenomics reveals the evolutionary origins of lichenization in chlorophyte algae.</title>
        <authorList>
            <person name="Puginier C."/>
            <person name="Libourel C."/>
            <person name="Otte J."/>
            <person name="Skaloud P."/>
            <person name="Haon M."/>
            <person name="Grisel S."/>
            <person name="Petersen M."/>
            <person name="Berrin J.G."/>
            <person name="Delaux P.M."/>
            <person name="Dal Grande F."/>
            <person name="Keller J."/>
        </authorList>
    </citation>
    <scope>NUCLEOTIDE SEQUENCE [LARGE SCALE GENOMIC DNA]</scope>
    <source>
        <strain evidence="3 4">SAG 245.80</strain>
    </source>
</reference>
<dbReference type="InterPro" id="IPR019545">
    <property type="entry name" value="DM13_domain"/>
</dbReference>
<sequence length="161" mass="16883">MAKLMLALSVALVVLAVRASAACPSNAAAVGFAGPLTMIDHGISGTVKVNSDTSFTVTNFNYDGQAPAVHWWGTKGLTRRDLRGGVELDPTQIVTPRVNTIERVTIKPNLCLSNFTHIVVWCEVAQADFGHLALPSAGMSMSGSAMAPMASATGRKMLGNL</sequence>
<dbReference type="AlphaFoldDB" id="A0AAW1RUL6"/>
<feature type="chain" id="PRO_5043856038" description="DM13 domain-containing protein" evidence="1">
    <location>
        <begin position="22"/>
        <end position="161"/>
    </location>
</feature>
<organism evidence="3 4">
    <name type="scientific">Elliptochloris bilobata</name>
    <dbReference type="NCBI Taxonomy" id="381761"/>
    <lineage>
        <taxon>Eukaryota</taxon>
        <taxon>Viridiplantae</taxon>
        <taxon>Chlorophyta</taxon>
        <taxon>core chlorophytes</taxon>
        <taxon>Trebouxiophyceae</taxon>
        <taxon>Trebouxiophyceae incertae sedis</taxon>
        <taxon>Elliptochloris clade</taxon>
        <taxon>Elliptochloris</taxon>
    </lineage>
</organism>
<gene>
    <name evidence="3" type="ORF">WJX81_000687</name>
</gene>
<protein>
    <recommendedName>
        <fullName evidence="2">DM13 domain-containing protein</fullName>
    </recommendedName>
</protein>
<dbReference type="Pfam" id="PF10517">
    <property type="entry name" value="DM13"/>
    <property type="match status" value="1"/>
</dbReference>
<keyword evidence="1" id="KW-0732">Signal</keyword>
<feature type="signal peptide" evidence="1">
    <location>
        <begin position="1"/>
        <end position="21"/>
    </location>
</feature>
<feature type="domain" description="DM13" evidence="2">
    <location>
        <begin position="30"/>
        <end position="135"/>
    </location>
</feature>
<keyword evidence="4" id="KW-1185">Reference proteome</keyword>
<dbReference type="InterPro" id="IPR045879">
    <property type="entry name" value="B561A"/>
</dbReference>
<dbReference type="EMBL" id="JALJOU010000021">
    <property type="protein sequence ID" value="KAK9837414.1"/>
    <property type="molecule type" value="Genomic_DNA"/>
</dbReference>
<dbReference type="Proteomes" id="UP001445335">
    <property type="component" value="Unassembled WGS sequence"/>
</dbReference>
<dbReference type="PROSITE" id="PS51549">
    <property type="entry name" value="DM13"/>
    <property type="match status" value="1"/>
</dbReference>
<accession>A0AAW1RUL6</accession>
<dbReference type="PANTHER" id="PTHR47281">
    <property type="entry name" value="OS09G0557700 PROTEIN"/>
    <property type="match status" value="1"/>
</dbReference>
<evidence type="ECO:0000259" key="2">
    <source>
        <dbReference type="PROSITE" id="PS51549"/>
    </source>
</evidence>
<evidence type="ECO:0000313" key="3">
    <source>
        <dbReference type="EMBL" id="KAK9837414.1"/>
    </source>
</evidence>
<dbReference type="SMART" id="SM00686">
    <property type="entry name" value="DM13"/>
    <property type="match status" value="1"/>
</dbReference>
<evidence type="ECO:0000256" key="1">
    <source>
        <dbReference type="SAM" id="SignalP"/>
    </source>
</evidence>
<comment type="caution">
    <text evidence="3">The sequence shown here is derived from an EMBL/GenBank/DDBJ whole genome shotgun (WGS) entry which is preliminary data.</text>
</comment>
<dbReference type="PANTHER" id="PTHR47281:SF1">
    <property type="entry name" value="OS09G0557700 PROTEIN"/>
    <property type="match status" value="1"/>
</dbReference>
<name>A0AAW1RUL6_9CHLO</name>
<evidence type="ECO:0000313" key="4">
    <source>
        <dbReference type="Proteomes" id="UP001445335"/>
    </source>
</evidence>